<dbReference type="EMBL" id="JXYA01000065">
    <property type="protein sequence ID" value="KJZ05629.1"/>
    <property type="molecule type" value="Genomic_DNA"/>
</dbReference>
<dbReference type="SUPFAM" id="SSF52833">
    <property type="entry name" value="Thioredoxin-like"/>
    <property type="match status" value="1"/>
</dbReference>
<dbReference type="PROSITE" id="PS50404">
    <property type="entry name" value="GST_NTER"/>
    <property type="match status" value="1"/>
</dbReference>
<evidence type="ECO:0000256" key="2">
    <source>
        <dbReference type="RuleBase" id="RU003494"/>
    </source>
</evidence>
<evidence type="ECO:0000313" key="5">
    <source>
        <dbReference type="EMBL" id="KJZ05629.1"/>
    </source>
</evidence>
<dbReference type="RefSeq" id="WP_046007140.1">
    <property type="nucleotide sequence ID" value="NZ_JXYA01000065.1"/>
</dbReference>
<dbReference type="Pfam" id="PF00043">
    <property type="entry name" value="GST_C"/>
    <property type="match status" value="1"/>
</dbReference>
<dbReference type="GO" id="GO:0004364">
    <property type="term" value="F:glutathione transferase activity"/>
    <property type="evidence" value="ECO:0007669"/>
    <property type="project" value="TreeGrafter"/>
</dbReference>
<dbReference type="GO" id="GO:0006749">
    <property type="term" value="P:glutathione metabolic process"/>
    <property type="evidence" value="ECO:0007669"/>
    <property type="project" value="TreeGrafter"/>
</dbReference>
<dbReference type="SUPFAM" id="SSF47616">
    <property type="entry name" value="GST C-terminal domain-like"/>
    <property type="match status" value="1"/>
</dbReference>
<proteinExistence type="inferred from homology"/>
<dbReference type="PANTHER" id="PTHR43969:SF9">
    <property type="entry name" value="GLUTATHIONE S TRANSFERASE D10, ISOFORM A-RELATED"/>
    <property type="match status" value="1"/>
</dbReference>
<dbReference type="InterPro" id="IPR004045">
    <property type="entry name" value="Glutathione_S-Trfase_N"/>
</dbReference>
<dbReference type="Pfam" id="PF02798">
    <property type="entry name" value="GST_N"/>
    <property type="match status" value="1"/>
</dbReference>
<dbReference type="PROSITE" id="PS50405">
    <property type="entry name" value="GST_CTER"/>
    <property type="match status" value="1"/>
</dbReference>
<name>A0A0F4QEE9_9GAMM</name>
<evidence type="ECO:0000259" key="3">
    <source>
        <dbReference type="PROSITE" id="PS50404"/>
    </source>
</evidence>
<reference evidence="5 6" key="1">
    <citation type="journal article" date="2015" name="BMC Genomics">
        <title>Genome mining reveals unlocked bioactive potential of marine Gram-negative bacteria.</title>
        <authorList>
            <person name="Machado H."/>
            <person name="Sonnenschein E.C."/>
            <person name="Melchiorsen J."/>
            <person name="Gram L."/>
        </authorList>
    </citation>
    <scope>NUCLEOTIDE SEQUENCE [LARGE SCALE GENOMIC DNA]</scope>
    <source>
        <strain evidence="5 6">S2471</strain>
    </source>
</reference>
<evidence type="ECO:0000313" key="6">
    <source>
        <dbReference type="Proteomes" id="UP000033452"/>
    </source>
</evidence>
<comment type="subunit">
    <text evidence="1">Homodimer.</text>
</comment>
<evidence type="ECO:0008006" key="7">
    <source>
        <dbReference type="Google" id="ProtNLM"/>
    </source>
</evidence>
<dbReference type="InterPro" id="IPR004046">
    <property type="entry name" value="GST_C"/>
</dbReference>
<protein>
    <recommendedName>
        <fullName evidence="7">Glutathione S-transferase</fullName>
    </recommendedName>
</protein>
<dbReference type="AlphaFoldDB" id="A0A0F4QEE9"/>
<dbReference type="InterPro" id="IPR036249">
    <property type="entry name" value="Thioredoxin-like_sf"/>
</dbReference>
<evidence type="ECO:0000259" key="4">
    <source>
        <dbReference type="PROSITE" id="PS50405"/>
    </source>
</evidence>
<feature type="domain" description="GST N-terminal" evidence="3">
    <location>
        <begin position="2"/>
        <end position="83"/>
    </location>
</feature>
<dbReference type="InterPro" id="IPR040079">
    <property type="entry name" value="Glutathione_S-Trfase"/>
</dbReference>
<dbReference type="SFLD" id="SFLDG00358">
    <property type="entry name" value="Main_(cytGST)"/>
    <property type="match status" value="1"/>
</dbReference>
<dbReference type="OrthoDB" id="9797500at2"/>
<dbReference type="PANTHER" id="PTHR43969">
    <property type="entry name" value="GLUTATHIONE S TRANSFERASE D10, ISOFORM A-RELATED"/>
    <property type="match status" value="1"/>
</dbReference>
<dbReference type="Gene3D" id="3.40.30.10">
    <property type="entry name" value="Glutaredoxin"/>
    <property type="match status" value="1"/>
</dbReference>
<dbReference type="SFLD" id="SFLDS00019">
    <property type="entry name" value="Glutathione_Transferase_(cytos"/>
    <property type="match status" value="1"/>
</dbReference>
<dbReference type="InterPro" id="IPR010987">
    <property type="entry name" value="Glutathione-S-Trfase_C-like"/>
</dbReference>
<feature type="domain" description="GST C-terminal" evidence="4">
    <location>
        <begin position="89"/>
        <end position="201"/>
    </location>
</feature>
<dbReference type="InterPro" id="IPR036282">
    <property type="entry name" value="Glutathione-S-Trfase_C_sf"/>
</dbReference>
<evidence type="ECO:0000256" key="1">
    <source>
        <dbReference type="ARBA" id="ARBA00011738"/>
    </source>
</evidence>
<gene>
    <name evidence="5" type="ORF">TW77_22200</name>
</gene>
<comment type="caution">
    <text evidence="5">The sequence shown here is derived from an EMBL/GenBank/DDBJ whole genome shotgun (WGS) entry which is preliminary data.</text>
</comment>
<keyword evidence="6" id="KW-1185">Reference proteome</keyword>
<organism evidence="5 6">
    <name type="scientific">Pseudoalteromonas rubra</name>
    <dbReference type="NCBI Taxonomy" id="43658"/>
    <lineage>
        <taxon>Bacteria</taxon>
        <taxon>Pseudomonadati</taxon>
        <taxon>Pseudomonadota</taxon>
        <taxon>Gammaproteobacteria</taxon>
        <taxon>Alteromonadales</taxon>
        <taxon>Pseudoalteromonadaceae</taxon>
        <taxon>Pseudoalteromonas</taxon>
    </lineage>
</organism>
<comment type="similarity">
    <text evidence="2">Belongs to the GST superfamily.</text>
</comment>
<dbReference type="PATRIC" id="fig|43658.5.peg.4680"/>
<dbReference type="Gene3D" id="1.20.1050.10">
    <property type="match status" value="1"/>
</dbReference>
<sequence length="201" mass="22646">MSNIQLYYHPMSGHSHKVLTLASMLGLDIETLTIDLKSKAHLSESFLRLNPAGKIPVLVDAGKTITDSHAILFYLAQQYDQQRIWYPDDLPTQVEIQRWFALSAGELCTGPVALRGIRILGKPGNEEQAKQLTIKLFSLMSKQLEQQPWLAGSHATLADIALYSYIALVIKLEPSLSDFPRVLDWATRFEQLPGYRTLPEK</sequence>
<dbReference type="Proteomes" id="UP000033452">
    <property type="component" value="Unassembled WGS sequence"/>
</dbReference>
<accession>A0A0F4QEE9</accession>